<dbReference type="EMBL" id="KJ019027">
    <property type="protein sequence ID" value="AIX14512.1"/>
    <property type="molecule type" value="Genomic_DNA"/>
</dbReference>
<evidence type="ECO:0000313" key="4">
    <source>
        <dbReference type="Proteomes" id="UP000185278"/>
    </source>
</evidence>
<proteinExistence type="predicted"/>
<sequence>MFILTDKITGGVYAVYNKEKVKTVQIFEEEDDCIRYNNMLLADGYEDELEILEIDLHVVASNCDMHGYFYSVITKNDFVIPPL</sequence>
<dbReference type="RefSeq" id="YP_007001845.1">
    <property type="nucleotide sequence ID" value="NC_019444.1"/>
</dbReference>
<organism evidence="2 4">
    <name type="scientific">Synechococcus phage ACG-2014c</name>
    <dbReference type="NCBI Taxonomy" id="1079998"/>
    <lineage>
        <taxon>Viruses</taxon>
        <taxon>Duplodnaviria</taxon>
        <taxon>Heunggongvirae</taxon>
        <taxon>Uroviricota</taxon>
        <taxon>Caudoviricetes</taxon>
        <taxon>Pantevenvirales</taxon>
        <taxon>Kyanoviridae</taxon>
        <taxon>Namakavirus</taxon>
        <taxon>Namakavirus smbcm6</taxon>
    </lineage>
</organism>
<evidence type="ECO:0000313" key="2">
    <source>
        <dbReference type="EMBL" id="AIX22884.1"/>
    </source>
</evidence>
<evidence type="ECO:0000313" key="5">
    <source>
        <dbReference type="Proteomes" id="UP000185279"/>
    </source>
</evidence>
<reference evidence="4 5" key="1">
    <citation type="submission" date="2013-12" db="EMBL/GenBank/DDBJ databases">
        <title>Ecological redundancy of diverse viral populations within a natural community.</title>
        <authorList>
            <person name="Gregory A.C."/>
            <person name="LaButti K."/>
            <person name="Copeland A."/>
            <person name="Woyke T."/>
            <person name="Sullivan M.B."/>
        </authorList>
    </citation>
    <scope>NUCLEOTIDE SEQUENCE [LARGE SCALE GENOMIC DNA]</scope>
    <source>
        <strain evidence="1">Syn7803C43</strain>
        <strain evidence="2">Syn7803C98</strain>
        <strain evidence="3">Syn7803US88</strain>
    </source>
</reference>
<evidence type="ECO:0000313" key="1">
    <source>
        <dbReference type="EMBL" id="AIX14512.1"/>
    </source>
</evidence>
<accession>A0A0E3FAJ5</accession>
<dbReference type="EMBL" id="KJ019128">
    <property type="protein sequence ID" value="AIX38117.1"/>
    <property type="molecule type" value="Genomic_DNA"/>
</dbReference>
<dbReference type="InterPro" id="IPR021503">
    <property type="entry name" value="DUF3110"/>
</dbReference>
<dbReference type="Proteomes" id="UP000185278">
    <property type="component" value="Segment"/>
</dbReference>
<evidence type="ECO:0000313" key="3">
    <source>
        <dbReference type="EMBL" id="AIX38117.1"/>
    </source>
</evidence>
<protein>
    <submittedName>
        <fullName evidence="2">Uncharacterized protein</fullName>
    </submittedName>
</protein>
<dbReference type="OrthoDB" id="26184at10239"/>
<gene>
    <name evidence="1" type="ORF">Syn7803C43_117</name>
    <name evidence="2" type="ORF">Syn7803C98_116</name>
    <name evidence="3" type="ORF">Syn7803US88_116</name>
</gene>
<dbReference type="Pfam" id="PF11360">
    <property type="entry name" value="DUF3110"/>
    <property type="match status" value="1"/>
</dbReference>
<name>A0A0E3FAJ5_9CAUD</name>
<dbReference type="Proteomes" id="UP000185280">
    <property type="component" value="Segment"/>
</dbReference>
<dbReference type="EMBL" id="KJ019064">
    <property type="protein sequence ID" value="AIX22884.1"/>
    <property type="molecule type" value="Genomic_DNA"/>
</dbReference>
<dbReference type="Proteomes" id="UP000185279">
    <property type="component" value="Segment"/>
</dbReference>